<evidence type="ECO:0000313" key="7">
    <source>
        <dbReference type="EMBL" id="GIL25400.1"/>
    </source>
</evidence>
<evidence type="ECO:0000256" key="1">
    <source>
        <dbReference type="ARBA" id="ARBA00004496"/>
    </source>
</evidence>
<comment type="caution">
    <text evidence="7">The sequence shown here is derived from an EMBL/GenBank/DDBJ whole genome shotgun (WGS) entry which is preliminary data.</text>
</comment>
<comment type="subcellular location">
    <subcellularLocation>
        <location evidence="1">Cytoplasm</location>
    </subcellularLocation>
</comment>
<dbReference type="Pfam" id="PF11806">
    <property type="entry name" value="Enterochelin_N"/>
    <property type="match status" value="1"/>
</dbReference>
<evidence type="ECO:0000256" key="2">
    <source>
        <dbReference type="ARBA" id="ARBA00022490"/>
    </source>
</evidence>
<dbReference type="Pfam" id="PF00756">
    <property type="entry name" value="Esterase"/>
    <property type="match status" value="1"/>
</dbReference>
<gene>
    <name evidence="7" type="ORF">NUM_06550</name>
</gene>
<feature type="domain" description="Enterochelin esterase N-terminal" evidence="6">
    <location>
        <begin position="71"/>
        <end position="184"/>
    </location>
</feature>
<dbReference type="GO" id="GO:0005975">
    <property type="term" value="P:carbohydrate metabolic process"/>
    <property type="evidence" value="ECO:0007669"/>
    <property type="project" value="UniProtKB-ARBA"/>
</dbReference>
<evidence type="ECO:0000313" key="8">
    <source>
        <dbReference type="Proteomes" id="UP000614996"/>
    </source>
</evidence>
<comment type="similarity">
    <text evidence="4">Belongs to the Fes family.</text>
</comment>
<dbReference type="SUPFAM" id="SSF81296">
    <property type="entry name" value="E set domains"/>
    <property type="match status" value="1"/>
</dbReference>
<dbReference type="InterPro" id="IPR014756">
    <property type="entry name" value="Ig_E-set"/>
</dbReference>
<dbReference type="Proteomes" id="UP000614996">
    <property type="component" value="Unassembled WGS sequence"/>
</dbReference>
<dbReference type="AlphaFoldDB" id="A0A8J4A8S1"/>
<dbReference type="SUPFAM" id="SSF53474">
    <property type="entry name" value="alpha/beta-Hydrolases"/>
    <property type="match status" value="1"/>
</dbReference>
<dbReference type="PANTHER" id="PTHR48098:SF3">
    <property type="entry name" value="IRON(III) ENTEROBACTIN ESTERASE"/>
    <property type="match status" value="1"/>
</dbReference>
<dbReference type="InterPro" id="IPR000801">
    <property type="entry name" value="Esterase-like"/>
</dbReference>
<name>A0A8J4A8S1_9ACTN</name>
<reference evidence="8" key="1">
    <citation type="journal article" date="2021" name="Int. J. Syst. Evol. Microbiol.">
        <title>Actinocatenispora comari sp. nov., an endophytic actinomycete isolated from aerial parts of Comarum salesowianum.</title>
        <authorList>
            <person name="Oyunbileg N."/>
            <person name="Iizaka Y."/>
            <person name="Hamada M."/>
            <person name="Davaapurev B.O."/>
            <person name="Fukumoto A."/>
            <person name="Tsetseg B."/>
            <person name="Kato F."/>
            <person name="Tamura T."/>
            <person name="Batkhuu J."/>
            <person name="Anzai Y."/>
        </authorList>
    </citation>
    <scope>NUCLEOTIDE SEQUENCE [LARGE SCALE GENOMIC DNA]</scope>
    <source>
        <strain evidence="8">NUM-2625</strain>
    </source>
</reference>
<feature type="compositionally biased region" description="Low complexity" evidence="5">
    <location>
        <begin position="14"/>
        <end position="27"/>
    </location>
</feature>
<dbReference type="GO" id="GO:0005506">
    <property type="term" value="F:iron ion binding"/>
    <property type="evidence" value="ECO:0007669"/>
    <property type="project" value="InterPro"/>
</dbReference>
<evidence type="ECO:0000256" key="4">
    <source>
        <dbReference type="ARBA" id="ARBA00024201"/>
    </source>
</evidence>
<feature type="region of interest" description="Disordered" evidence="5">
    <location>
        <begin position="144"/>
        <end position="196"/>
    </location>
</feature>
<dbReference type="RefSeq" id="WP_207123022.1">
    <property type="nucleotide sequence ID" value="NZ_BOPO01000006.1"/>
</dbReference>
<dbReference type="InterPro" id="IPR013783">
    <property type="entry name" value="Ig-like_fold"/>
</dbReference>
<dbReference type="GO" id="GO:0008849">
    <property type="term" value="F:enterochelin esterase activity"/>
    <property type="evidence" value="ECO:0007669"/>
    <property type="project" value="InterPro"/>
</dbReference>
<evidence type="ECO:0000256" key="5">
    <source>
        <dbReference type="SAM" id="MobiDB-lite"/>
    </source>
</evidence>
<sequence>MSASEPSSTTGRDAAAMPPHTAPAALPGRVVSPRIAALATTAVDEEWWSAVRSGPVPWCEPDPTDERYRIVTFLWRDRHGTGTGTRAVVVSVNKVTDRSEPQTGRLHRVVGTDVWTGSWRLRADWRGSYRIAADDRDPLPPDRYWSTLASRGGPDPLNPDQIPGRWGGELSVGALPQAPPQPWWSARPGAPEGATQRHDLPGDGRPVWVYTPPGHHAAAGPYPVLVLLDGEMWGPAMPIAPTLDNLIADGAIPPLVALMPGATDLPTRRRELTCSPEFLRLLSDRMLPWAASRWNVTDDPARTVIAGQSLGGLTAAYAGFTAPQRFGVVVAQSGSFWWPSGTPFDAGAGWLTRQFAQNPHRPVRMYVSAGLLEGPQHARHLRDVLVARGYDLAYTEYFGGHDYAWWRGDLGTALARVCRDWPRRPAAGHDQAAGQCRTTFCQGDKW</sequence>
<protein>
    <submittedName>
        <fullName evidence="7">Enterochelin esterase</fullName>
    </submittedName>
</protein>
<evidence type="ECO:0000259" key="6">
    <source>
        <dbReference type="Pfam" id="PF11806"/>
    </source>
</evidence>
<dbReference type="GO" id="GO:0005737">
    <property type="term" value="C:cytoplasm"/>
    <property type="evidence" value="ECO:0007669"/>
    <property type="project" value="UniProtKB-SubCell"/>
</dbReference>
<dbReference type="InterPro" id="IPR021764">
    <property type="entry name" value="Enterochelin_esterase_N"/>
</dbReference>
<feature type="region of interest" description="Disordered" evidence="5">
    <location>
        <begin position="1"/>
        <end position="27"/>
    </location>
</feature>
<dbReference type="Gene3D" id="2.60.40.10">
    <property type="entry name" value="Immunoglobulins"/>
    <property type="match status" value="1"/>
</dbReference>
<dbReference type="Gene3D" id="3.40.50.1820">
    <property type="entry name" value="alpha/beta hydrolase"/>
    <property type="match status" value="1"/>
</dbReference>
<accession>A0A8J4A8S1</accession>
<dbReference type="PANTHER" id="PTHR48098">
    <property type="entry name" value="ENTEROCHELIN ESTERASE-RELATED"/>
    <property type="match status" value="1"/>
</dbReference>
<dbReference type="InterPro" id="IPR029058">
    <property type="entry name" value="AB_hydrolase_fold"/>
</dbReference>
<feature type="compositionally biased region" description="Polar residues" evidence="5">
    <location>
        <begin position="1"/>
        <end position="11"/>
    </location>
</feature>
<keyword evidence="2" id="KW-0963">Cytoplasm</keyword>
<keyword evidence="3" id="KW-0378">Hydrolase</keyword>
<organism evidence="7 8">
    <name type="scientific">Actinocatenispora comari</name>
    <dbReference type="NCBI Taxonomy" id="2807577"/>
    <lineage>
        <taxon>Bacteria</taxon>
        <taxon>Bacillati</taxon>
        <taxon>Actinomycetota</taxon>
        <taxon>Actinomycetes</taxon>
        <taxon>Micromonosporales</taxon>
        <taxon>Micromonosporaceae</taxon>
        <taxon>Actinocatenispora</taxon>
    </lineage>
</organism>
<dbReference type="EMBL" id="BOPO01000006">
    <property type="protein sequence ID" value="GIL25400.1"/>
    <property type="molecule type" value="Genomic_DNA"/>
</dbReference>
<evidence type="ECO:0000256" key="3">
    <source>
        <dbReference type="ARBA" id="ARBA00022801"/>
    </source>
</evidence>
<keyword evidence="8" id="KW-1185">Reference proteome</keyword>
<dbReference type="NCBIfam" id="NF007758">
    <property type="entry name" value="PRK10439.1"/>
    <property type="match status" value="1"/>
</dbReference>
<proteinExistence type="inferred from homology"/>
<dbReference type="InterPro" id="IPR050583">
    <property type="entry name" value="Mycobacterial_A85_antigen"/>
</dbReference>
<dbReference type="GO" id="GO:0006826">
    <property type="term" value="P:iron ion transport"/>
    <property type="evidence" value="ECO:0007669"/>
    <property type="project" value="InterPro"/>
</dbReference>